<evidence type="ECO:0000313" key="2">
    <source>
        <dbReference type="EMBL" id="PVH39388.1"/>
    </source>
</evidence>
<sequence length="175" mass="19760">MIEPYNPPIHPSDSKPAGPSWSLASPDLQITCPEGRLRSNQARQTCGSPSPWLVSRFVRFLSRLPRRPVSCGRAVLCCVRGRVSDREASRGIRISSSQHESTAGAYIDSEILARNWRRSAHPYIEWCNRRRKTHRINEVEGSSEKASGQGEWRFLASSSSAPFLFVSGKRLRRRV</sequence>
<accession>A0A2T8INZ8</accession>
<dbReference type="EMBL" id="CM008050">
    <property type="protein sequence ID" value="PVH39388.1"/>
    <property type="molecule type" value="Genomic_DNA"/>
</dbReference>
<dbReference type="Proteomes" id="UP000243499">
    <property type="component" value="Chromosome 5"/>
</dbReference>
<name>A0A2T8INZ8_9POAL</name>
<evidence type="ECO:0000256" key="1">
    <source>
        <dbReference type="SAM" id="MobiDB-lite"/>
    </source>
</evidence>
<reference evidence="2" key="1">
    <citation type="submission" date="2018-04" db="EMBL/GenBank/DDBJ databases">
        <title>WGS assembly of Panicum hallii.</title>
        <authorList>
            <person name="Lovell J."/>
            <person name="Jenkins J."/>
            <person name="Lowry D."/>
            <person name="Mamidi S."/>
            <person name="Sreedasyam A."/>
            <person name="Weng X."/>
            <person name="Barry K."/>
            <person name="Bonette J."/>
            <person name="Campitelli B."/>
            <person name="Daum C."/>
            <person name="Gordon S."/>
            <person name="Gould B."/>
            <person name="Lipzen A."/>
            <person name="Macqueen A."/>
            <person name="Palacio-Mejia J."/>
            <person name="Plott C."/>
            <person name="Shakirov E."/>
            <person name="Shu S."/>
            <person name="Yoshinaga Y."/>
            <person name="Zane M."/>
            <person name="Rokhsar D."/>
            <person name="Grimwood J."/>
            <person name="Schmutz J."/>
            <person name="Juenger T."/>
        </authorList>
    </citation>
    <scope>NUCLEOTIDE SEQUENCE [LARGE SCALE GENOMIC DNA]</scope>
    <source>
        <strain evidence="2">FIL2</strain>
    </source>
</reference>
<proteinExistence type="predicted"/>
<organism evidence="2">
    <name type="scientific">Panicum hallii</name>
    <dbReference type="NCBI Taxonomy" id="206008"/>
    <lineage>
        <taxon>Eukaryota</taxon>
        <taxon>Viridiplantae</taxon>
        <taxon>Streptophyta</taxon>
        <taxon>Embryophyta</taxon>
        <taxon>Tracheophyta</taxon>
        <taxon>Spermatophyta</taxon>
        <taxon>Magnoliopsida</taxon>
        <taxon>Liliopsida</taxon>
        <taxon>Poales</taxon>
        <taxon>Poaceae</taxon>
        <taxon>PACMAD clade</taxon>
        <taxon>Panicoideae</taxon>
        <taxon>Panicodae</taxon>
        <taxon>Paniceae</taxon>
        <taxon>Panicinae</taxon>
        <taxon>Panicum</taxon>
        <taxon>Panicum sect. Panicum</taxon>
    </lineage>
</organism>
<gene>
    <name evidence="2" type="ORF">PAHAL_5G490100</name>
</gene>
<dbReference type="Gramene" id="PVH39388">
    <property type="protein sequence ID" value="PVH39388"/>
    <property type="gene ID" value="PAHAL_5G490100"/>
</dbReference>
<protein>
    <submittedName>
        <fullName evidence="2">Uncharacterized protein</fullName>
    </submittedName>
</protein>
<feature type="region of interest" description="Disordered" evidence="1">
    <location>
        <begin position="1"/>
        <end position="20"/>
    </location>
</feature>
<feature type="compositionally biased region" description="Pro residues" evidence="1">
    <location>
        <begin position="1"/>
        <end position="10"/>
    </location>
</feature>
<dbReference type="AlphaFoldDB" id="A0A2T8INZ8"/>